<gene>
    <name evidence="2" type="ORF">PHPALM_9938</name>
</gene>
<protein>
    <submittedName>
        <fullName evidence="2">Uncharacterized protein</fullName>
    </submittedName>
</protein>
<proteinExistence type="predicted"/>
<dbReference type="OrthoDB" id="116119at2759"/>
<accession>A0A2P4Y601</accession>
<dbReference type="Proteomes" id="UP000237271">
    <property type="component" value="Unassembled WGS sequence"/>
</dbReference>
<keyword evidence="3" id="KW-1185">Reference proteome</keyword>
<comment type="caution">
    <text evidence="2">The sequence shown here is derived from an EMBL/GenBank/DDBJ whole genome shotgun (WGS) entry which is preliminary data.</text>
</comment>
<evidence type="ECO:0000256" key="1">
    <source>
        <dbReference type="SAM" id="MobiDB-lite"/>
    </source>
</evidence>
<sequence length="275" mass="31299">MKGSIWTSDEVWWLVQAWQESVNALKKGKKKKMSSIDFNKLVHEHFVALAGGSSPRTVATISTRKCILQNSFEFIRAFMGNQPVTGDVDWFGMTASHQRKLMQTAGGKEVRPIDERVFIALEKLLKDNDTVFEESDHDGNESDSASSEGDKYEQTMNQKKVVVPKKVITGASTITRTRKSALEEETGELLTQKGQEDVKPKRQRLAFSSKTPLAGNVKDILEHQSQVLTGFLEKRANERSREHEQSRQEREADQKFWAAETEKDRSLLRDLFSHE</sequence>
<feature type="region of interest" description="Disordered" evidence="1">
    <location>
        <begin position="131"/>
        <end position="157"/>
    </location>
</feature>
<dbReference type="EMBL" id="NCKW01005225">
    <property type="protein sequence ID" value="POM73230.1"/>
    <property type="molecule type" value="Genomic_DNA"/>
</dbReference>
<organism evidence="2 3">
    <name type="scientific">Phytophthora palmivora</name>
    <dbReference type="NCBI Taxonomy" id="4796"/>
    <lineage>
        <taxon>Eukaryota</taxon>
        <taxon>Sar</taxon>
        <taxon>Stramenopiles</taxon>
        <taxon>Oomycota</taxon>
        <taxon>Peronosporomycetes</taxon>
        <taxon>Peronosporales</taxon>
        <taxon>Peronosporaceae</taxon>
        <taxon>Phytophthora</taxon>
    </lineage>
</organism>
<evidence type="ECO:0000313" key="2">
    <source>
        <dbReference type="EMBL" id="POM73230.1"/>
    </source>
</evidence>
<feature type="region of interest" description="Disordered" evidence="1">
    <location>
        <begin position="233"/>
        <end position="258"/>
    </location>
</feature>
<reference evidence="2 3" key="1">
    <citation type="journal article" date="2017" name="Genome Biol. Evol.">
        <title>Phytophthora megakarya and P. palmivora, closely related causal agents of cacao black pod rot, underwent increases in genome sizes and gene numbers by different mechanisms.</title>
        <authorList>
            <person name="Ali S.S."/>
            <person name="Shao J."/>
            <person name="Lary D.J."/>
            <person name="Kronmiller B."/>
            <person name="Shen D."/>
            <person name="Strem M.D."/>
            <person name="Amoako-Attah I."/>
            <person name="Akrofi A.Y."/>
            <person name="Begoude B.A."/>
            <person name="Ten Hoopen G.M."/>
            <person name="Coulibaly K."/>
            <person name="Kebe B.I."/>
            <person name="Melnick R.L."/>
            <person name="Guiltinan M.J."/>
            <person name="Tyler B.M."/>
            <person name="Meinhardt L.W."/>
            <person name="Bailey B.A."/>
        </authorList>
    </citation>
    <scope>NUCLEOTIDE SEQUENCE [LARGE SCALE GENOMIC DNA]</scope>
    <source>
        <strain evidence="3">sbr112.9</strain>
    </source>
</reference>
<evidence type="ECO:0000313" key="3">
    <source>
        <dbReference type="Proteomes" id="UP000237271"/>
    </source>
</evidence>
<name>A0A2P4Y601_9STRA</name>
<dbReference type="AlphaFoldDB" id="A0A2P4Y601"/>